<feature type="binding site" evidence="7">
    <location>
        <position position="141"/>
    </location>
    <ligand>
        <name>Zn(2+)</name>
        <dbReference type="ChEBI" id="CHEBI:29105"/>
    </ligand>
</feature>
<dbReference type="Pfam" id="PF01948">
    <property type="entry name" value="PyrI"/>
    <property type="match status" value="1"/>
</dbReference>
<dbReference type="RefSeq" id="WP_048190888.1">
    <property type="nucleotide sequence ID" value="NZ_JAIOUQ010000016.1"/>
</dbReference>
<evidence type="ECO:0000259" key="9">
    <source>
        <dbReference type="Pfam" id="PF02748"/>
    </source>
</evidence>
<feature type="binding site" evidence="7">
    <location>
        <position position="138"/>
    </location>
    <ligand>
        <name>Zn(2+)</name>
        <dbReference type="ChEBI" id="CHEBI:29105"/>
    </ligand>
</feature>
<sequence>MKAPRELKVKPIRNGTVIDHITANKALNVLKILGLPSKEAAVTIAMNVKSSEMGTKDIVKVEGRELESREVDKIALIAPKATINIVREYEIIEKGKVTLLNHVNGILICPNPNCITNTNEPVKSKFNIIDTGPLMLRCYYCERIMNNQDIEEQFK</sequence>
<evidence type="ECO:0000256" key="6">
    <source>
        <dbReference type="ARBA" id="ARBA00022975"/>
    </source>
</evidence>
<evidence type="ECO:0000256" key="5">
    <source>
        <dbReference type="ARBA" id="ARBA00022833"/>
    </source>
</evidence>
<dbReference type="InterPro" id="IPR036793">
    <property type="entry name" value="Asp_carbatrfase_reg_N_sf"/>
</dbReference>
<keyword evidence="11" id="KW-1185">Reference proteome</keyword>
<dbReference type="Proteomes" id="UP000825933">
    <property type="component" value="Unassembled WGS sequence"/>
</dbReference>
<evidence type="ECO:0000256" key="7">
    <source>
        <dbReference type="HAMAP-Rule" id="MF_00002"/>
    </source>
</evidence>
<organism evidence="10 11">
    <name type="scientific">Methanobacterium spitsbergense</name>
    <dbReference type="NCBI Taxonomy" id="2874285"/>
    <lineage>
        <taxon>Archaea</taxon>
        <taxon>Methanobacteriati</taxon>
        <taxon>Methanobacteriota</taxon>
        <taxon>Methanomada group</taxon>
        <taxon>Methanobacteria</taxon>
        <taxon>Methanobacteriales</taxon>
        <taxon>Methanobacteriaceae</taxon>
        <taxon>Methanobacterium</taxon>
    </lineage>
</organism>
<dbReference type="GO" id="GO:0046872">
    <property type="term" value="F:metal ion binding"/>
    <property type="evidence" value="ECO:0007669"/>
    <property type="project" value="UniProtKB-KW"/>
</dbReference>
<comment type="caution">
    <text evidence="10">The sequence shown here is derived from an EMBL/GenBank/DDBJ whole genome shotgun (WGS) entry which is preliminary data.</text>
</comment>
<dbReference type="SUPFAM" id="SSF54893">
    <property type="entry name" value="Aspartate carbamoyltransferase, Regulatory-chain, N-terminal domain"/>
    <property type="match status" value="1"/>
</dbReference>
<protein>
    <recommendedName>
        <fullName evidence="3 7">Aspartate carbamoyltransferase regulatory chain</fullName>
    </recommendedName>
</protein>
<dbReference type="GO" id="GO:0006221">
    <property type="term" value="P:pyrimidine nucleotide biosynthetic process"/>
    <property type="evidence" value="ECO:0007669"/>
    <property type="project" value="UniProtKB-UniRule"/>
</dbReference>
<dbReference type="EMBL" id="JAIOUQ010000016">
    <property type="protein sequence ID" value="MBZ2166969.1"/>
    <property type="molecule type" value="Genomic_DNA"/>
</dbReference>
<feature type="binding site" evidence="7">
    <location>
        <position position="114"/>
    </location>
    <ligand>
        <name>Zn(2+)</name>
        <dbReference type="ChEBI" id="CHEBI:29105"/>
    </ligand>
</feature>
<keyword evidence="4 7" id="KW-0479">Metal-binding</keyword>
<dbReference type="AlphaFoldDB" id="A0A8T5V1Y4"/>
<dbReference type="SUPFAM" id="SSF57825">
    <property type="entry name" value="Aspartate carbamoyltransferase, Regulatory-chain, C-terminal domain"/>
    <property type="match status" value="1"/>
</dbReference>
<dbReference type="NCBIfam" id="TIGR00240">
    <property type="entry name" value="ATCase_reg"/>
    <property type="match status" value="1"/>
</dbReference>
<evidence type="ECO:0000256" key="3">
    <source>
        <dbReference type="ARBA" id="ARBA00021764"/>
    </source>
</evidence>
<evidence type="ECO:0000256" key="4">
    <source>
        <dbReference type="ARBA" id="ARBA00022723"/>
    </source>
</evidence>
<dbReference type="PANTHER" id="PTHR35805">
    <property type="entry name" value="ASPARTATE CARBAMOYLTRANSFERASE REGULATORY CHAIN"/>
    <property type="match status" value="1"/>
</dbReference>
<dbReference type="PANTHER" id="PTHR35805:SF1">
    <property type="entry name" value="ASPARTATE CARBAMOYLTRANSFERASE REGULATORY CHAIN"/>
    <property type="match status" value="1"/>
</dbReference>
<comment type="cofactor">
    <cofactor evidence="7">
        <name>Zn(2+)</name>
        <dbReference type="ChEBI" id="CHEBI:29105"/>
    </cofactor>
    <text evidence="7">Binds 1 zinc ion per subunit.</text>
</comment>
<comment type="subunit">
    <text evidence="7">Contains catalytic and regulatory chains.</text>
</comment>
<feature type="domain" description="Aspartate carbamoyltransferase regulatory subunit N-terminal" evidence="8">
    <location>
        <begin position="7"/>
        <end position="97"/>
    </location>
</feature>
<gene>
    <name evidence="7 10" type="primary">pyrI</name>
    <name evidence="10" type="ORF">K8N75_13070</name>
</gene>
<dbReference type="GO" id="GO:0006207">
    <property type="term" value="P:'de novo' pyrimidine nucleobase biosynthetic process"/>
    <property type="evidence" value="ECO:0007669"/>
    <property type="project" value="InterPro"/>
</dbReference>
<evidence type="ECO:0000313" key="10">
    <source>
        <dbReference type="EMBL" id="MBZ2166969.1"/>
    </source>
</evidence>
<proteinExistence type="inferred from homology"/>
<dbReference type="Gene3D" id="3.30.70.140">
    <property type="entry name" value="Aspartate carbamoyltransferase regulatory subunit, N-terminal domain"/>
    <property type="match status" value="1"/>
</dbReference>
<dbReference type="GO" id="GO:0009347">
    <property type="term" value="C:aspartate carbamoyltransferase complex"/>
    <property type="evidence" value="ECO:0007669"/>
    <property type="project" value="InterPro"/>
</dbReference>
<evidence type="ECO:0000313" key="11">
    <source>
        <dbReference type="Proteomes" id="UP000825933"/>
    </source>
</evidence>
<dbReference type="InterPro" id="IPR036792">
    <property type="entry name" value="Asp_carbatrfase_reg_C_sf"/>
</dbReference>
<dbReference type="GO" id="GO:0016740">
    <property type="term" value="F:transferase activity"/>
    <property type="evidence" value="ECO:0007669"/>
    <property type="project" value="UniProtKB-KW"/>
</dbReference>
<dbReference type="Gene3D" id="2.30.30.20">
    <property type="entry name" value="Aspartate carbamoyltransferase regulatory subunit, C-terminal domain"/>
    <property type="match status" value="1"/>
</dbReference>
<dbReference type="InterPro" id="IPR002801">
    <property type="entry name" value="Asp_carbamoylTrfase_reg"/>
</dbReference>
<reference evidence="11" key="1">
    <citation type="journal article" date="2022" name="Microbiol. Resour. Announc.">
        <title>Draft Genome Sequence of a Methanogenic Archaeon from West Spitsbergen Permafrost.</title>
        <authorList>
            <person name="Trubitsyn V."/>
            <person name="Rivkina E."/>
            <person name="Shcherbakova V."/>
        </authorList>
    </citation>
    <scope>NUCLEOTIDE SEQUENCE [LARGE SCALE GENOMIC DNA]</scope>
    <source>
        <strain evidence="11">VT</strain>
    </source>
</reference>
<feature type="binding site" evidence="7">
    <location>
        <position position="109"/>
    </location>
    <ligand>
        <name>Zn(2+)</name>
        <dbReference type="ChEBI" id="CHEBI:29105"/>
    </ligand>
</feature>
<dbReference type="InterPro" id="IPR020542">
    <property type="entry name" value="Asp_carbamoyltrfase_reg_C"/>
</dbReference>
<keyword evidence="5 7" id="KW-0862">Zinc</keyword>
<dbReference type="HAMAP" id="MF_00002">
    <property type="entry name" value="Asp_carb_tr_reg"/>
    <property type="match status" value="1"/>
</dbReference>
<dbReference type="InterPro" id="IPR020545">
    <property type="entry name" value="Asp_carbamoyltransf_reg_N"/>
</dbReference>
<keyword evidence="6 7" id="KW-0665">Pyrimidine biosynthesis</keyword>
<comment type="similarity">
    <text evidence="2 7">Belongs to the PyrI family.</text>
</comment>
<feature type="domain" description="Aspartate carbamoyltransferase regulatory subunit C-terminal" evidence="9">
    <location>
        <begin position="103"/>
        <end position="150"/>
    </location>
</feature>
<keyword evidence="10" id="KW-0808">Transferase</keyword>
<accession>A0A8T5V1Y4</accession>
<dbReference type="Pfam" id="PF02748">
    <property type="entry name" value="PyrI_C"/>
    <property type="match status" value="1"/>
</dbReference>
<evidence type="ECO:0000256" key="2">
    <source>
        <dbReference type="ARBA" id="ARBA00010498"/>
    </source>
</evidence>
<evidence type="ECO:0000256" key="1">
    <source>
        <dbReference type="ARBA" id="ARBA00002565"/>
    </source>
</evidence>
<name>A0A8T5V1Y4_9EURY</name>
<comment type="function">
    <text evidence="1 7">Involved in allosteric regulation of aspartate carbamoyltransferase.</text>
</comment>
<evidence type="ECO:0000259" key="8">
    <source>
        <dbReference type="Pfam" id="PF01948"/>
    </source>
</evidence>